<dbReference type="RefSeq" id="WP_138227256.1">
    <property type="nucleotide sequence ID" value="NZ_CP040396.1"/>
</dbReference>
<keyword evidence="3" id="KW-1185">Reference proteome</keyword>
<dbReference type="Pfam" id="PF01973">
    <property type="entry name" value="MptE-like"/>
    <property type="match status" value="1"/>
</dbReference>
<dbReference type="Gene3D" id="3.90.1480.10">
    <property type="entry name" value="Alpha-2,3-sialyltransferase"/>
    <property type="match status" value="1"/>
</dbReference>
<dbReference type="AlphaFoldDB" id="A0A4P8XNW2"/>
<evidence type="ECO:0000259" key="1">
    <source>
        <dbReference type="Pfam" id="PF01973"/>
    </source>
</evidence>
<protein>
    <recommendedName>
        <fullName evidence="1">6-hydroxymethylpterin diphosphokinase MptE-like domain-containing protein</fullName>
    </recommendedName>
</protein>
<feature type="domain" description="6-hydroxymethylpterin diphosphokinase MptE-like" evidence="1">
    <location>
        <begin position="181"/>
        <end position="350"/>
    </location>
</feature>
<dbReference type="PANTHER" id="PTHR41786">
    <property type="entry name" value="MOTILITY ACCESSORY FACTOR MAF"/>
    <property type="match status" value="1"/>
</dbReference>
<evidence type="ECO:0000313" key="3">
    <source>
        <dbReference type="Proteomes" id="UP000300879"/>
    </source>
</evidence>
<dbReference type="OrthoDB" id="5291305at2"/>
<dbReference type="KEGG" id="palo:E6C60_3857"/>
<name>A0A4P8XNW2_9BACL</name>
<dbReference type="PANTHER" id="PTHR41786:SF1">
    <property type="entry name" value="6-HYDROXYMETHYLPTERIN DIPHOSPHOKINASE MPTE-LIKE DOMAIN-CONTAINING PROTEIN"/>
    <property type="match status" value="1"/>
</dbReference>
<gene>
    <name evidence="2" type="ORF">E6C60_3857</name>
</gene>
<evidence type="ECO:0000313" key="2">
    <source>
        <dbReference type="EMBL" id="QCT04562.1"/>
    </source>
</evidence>
<dbReference type="InterPro" id="IPR002826">
    <property type="entry name" value="MptE-like"/>
</dbReference>
<sequence length="601" mass="69245">MSILQYNYNPLSDRFPHVIKGLNDSNSLNNPIDYKEAIDRDDLWLQAVENSIKDCKIVFVYGFGRGLSIADLLDQYPDRWFFVYEPDVSLFNQTLSQYDVSLLLSHPNFYWLSVGEKQLNMLFHMVCSYMIKDLAFVALRHYLEMDMDHLRDIKSQFLEYRDTFYANKFTENRFREDWTQNYLYHIADTLHTPSIEQLFYAFEGVTAVVVSSGPSLQEDIDYLKKLKPHVLIIAAGSSIQALIKNGIQPHLTVIMDGHPINKKVFSNPNALKSPLLFTTSSYYEISDAKKHEKVHSIMKGDAVSQYFFQKDRDELLMYPTATVAGTSIQAAAYLGAKRIILAGQDLSFPNHQLYTDGINHFTNETVNTMIKSANKELPNVKGGTNLSNDTFFHMKENIERLIETLTQVEFINTSRYGAVIEGAPFQPIETLYDQLLAEKDNISPNAIGDWINENTNGLDRNRVLNVQQRVEATLTDLLIVRSEIVVLQKNMNKLRELSRTKPLKAQKKLELIENLWGSIANRDWFSPIMESIIPLQIAKFDKLLPIIITEQDLIRKTDLVYDHLGQLLVDIDERIPQLQDMFMEAIRRMDKLQEVESSDLD</sequence>
<organism evidence="2 3">
    <name type="scientific">Paenibacillus algicola</name>
    <dbReference type="NCBI Taxonomy" id="2565926"/>
    <lineage>
        <taxon>Bacteria</taxon>
        <taxon>Bacillati</taxon>
        <taxon>Bacillota</taxon>
        <taxon>Bacilli</taxon>
        <taxon>Bacillales</taxon>
        <taxon>Paenibacillaceae</taxon>
        <taxon>Paenibacillus</taxon>
    </lineage>
</organism>
<dbReference type="EMBL" id="CP040396">
    <property type="protein sequence ID" value="QCT04562.1"/>
    <property type="molecule type" value="Genomic_DNA"/>
</dbReference>
<proteinExistence type="predicted"/>
<dbReference type="Proteomes" id="UP000300879">
    <property type="component" value="Chromosome"/>
</dbReference>
<accession>A0A4P8XNW2</accession>
<reference evidence="2 3" key="1">
    <citation type="submission" date="2019-05" db="EMBL/GenBank/DDBJ databases">
        <authorList>
            <person name="Chen C."/>
        </authorList>
    </citation>
    <scope>NUCLEOTIDE SEQUENCE [LARGE SCALE GENOMIC DNA]</scope>
    <source>
        <strain evidence="2 3">HB172198</strain>
    </source>
</reference>